<dbReference type="Proteomes" id="UP000001542">
    <property type="component" value="Unassembled WGS sequence"/>
</dbReference>
<accession>A2DG76</accession>
<name>A2DG76_TRIV3</name>
<dbReference type="eggNOG" id="KOG1787">
    <property type="taxonomic scope" value="Eukaryota"/>
</dbReference>
<dbReference type="CDD" id="cd06071">
    <property type="entry name" value="Beach"/>
    <property type="match status" value="1"/>
</dbReference>
<dbReference type="EMBL" id="DS113196">
    <property type="protein sequence ID" value="EAY20703.1"/>
    <property type="molecule type" value="Genomic_DNA"/>
</dbReference>
<reference evidence="3" key="2">
    <citation type="journal article" date="2007" name="Science">
        <title>Draft genome sequence of the sexually transmitted pathogen Trichomonas vaginalis.</title>
        <authorList>
            <person name="Carlton J.M."/>
            <person name="Hirt R.P."/>
            <person name="Silva J.C."/>
            <person name="Delcher A.L."/>
            <person name="Schatz M."/>
            <person name="Zhao Q."/>
            <person name="Wortman J.R."/>
            <person name="Bidwell S.L."/>
            <person name="Alsmark U.C.M."/>
            <person name="Besteiro S."/>
            <person name="Sicheritz-Ponten T."/>
            <person name="Noel C.J."/>
            <person name="Dacks J.B."/>
            <person name="Foster P.G."/>
            <person name="Simillion C."/>
            <person name="Van de Peer Y."/>
            <person name="Miranda-Saavedra D."/>
            <person name="Barton G.J."/>
            <person name="Westrop G.D."/>
            <person name="Mueller S."/>
            <person name="Dessi D."/>
            <person name="Fiori P.L."/>
            <person name="Ren Q."/>
            <person name="Paulsen I."/>
            <person name="Zhang H."/>
            <person name="Bastida-Corcuera F.D."/>
            <person name="Simoes-Barbosa A."/>
            <person name="Brown M.T."/>
            <person name="Hayes R.D."/>
            <person name="Mukherjee M."/>
            <person name="Okumura C.Y."/>
            <person name="Schneider R."/>
            <person name="Smith A.J."/>
            <person name="Vanacova S."/>
            <person name="Villalvazo M."/>
            <person name="Haas B.J."/>
            <person name="Pertea M."/>
            <person name="Feldblyum T.V."/>
            <person name="Utterback T.R."/>
            <person name="Shu C.L."/>
            <person name="Osoegawa K."/>
            <person name="de Jong P.J."/>
            <person name="Hrdy I."/>
            <person name="Horvathova L."/>
            <person name="Zubacova Z."/>
            <person name="Dolezal P."/>
            <person name="Malik S.B."/>
            <person name="Logsdon J.M. Jr."/>
            <person name="Henze K."/>
            <person name="Gupta A."/>
            <person name="Wang C.C."/>
            <person name="Dunne R.L."/>
            <person name="Upcroft J.A."/>
            <person name="Upcroft P."/>
            <person name="White O."/>
            <person name="Salzberg S.L."/>
            <person name="Tang P."/>
            <person name="Chiu C.-H."/>
            <person name="Lee Y.-S."/>
            <person name="Embley T.M."/>
            <person name="Coombs G.H."/>
            <person name="Mottram J.C."/>
            <person name="Tachezy J."/>
            <person name="Fraser-Liggett C.M."/>
            <person name="Johnson P.J."/>
        </authorList>
    </citation>
    <scope>NUCLEOTIDE SEQUENCE [LARGE SCALE GENOMIC DNA]</scope>
    <source>
        <strain evidence="3">G3</strain>
    </source>
</reference>
<dbReference type="VEuPathDB" id="TrichDB:TVAG_163990"/>
<dbReference type="Gene3D" id="2.130.10.10">
    <property type="entry name" value="YVTN repeat-like/Quinoprotein amine dehydrogenase"/>
    <property type="match status" value="1"/>
</dbReference>
<dbReference type="SUPFAM" id="SSF50729">
    <property type="entry name" value="PH domain-like"/>
    <property type="match status" value="1"/>
</dbReference>
<evidence type="ECO:0000259" key="1">
    <source>
        <dbReference type="PROSITE" id="PS50197"/>
    </source>
</evidence>
<dbReference type="InterPro" id="IPR036372">
    <property type="entry name" value="BEACH_dom_sf"/>
</dbReference>
<dbReference type="SMART" id="SM01026">
    <property type="entry name" value="Beach"/>
    <property type="match status" value="1"/>
</dbReference>
<dbReference type="PANTHER" id="PTHR13743">
    <property type="entry name" value="BEIGE/BEACH-RELATED"/>
    <property type="match status" value="1"/>
</dbReference>
<dbReference type="InterPro" id="IPR036322">
    <property type="entry name" value="WD40_repeat_dom_sf"/>
</dbReference>
<dbReference type="InterPro" id="IPR011993">
    <property type="entry name" value="PH-like_dom_sf"/>
</dbReference>
<dbReference type="KEGG" id="tva:5466246"/>
<sequence length="1219" mass="141025">MTTISSCTDDQQISTLSEDNFQKIPKSESEKLFFIPMRWNFFEKYFELNPSDTCFSAIFLNAFFHPDEIVRKYARETFTKTLRRCKVNIIPPLNPINLLLDELLENKAEIVEDTLIDISLVMATKKDIAKVDYFELLYSLINENNYITYMSVSYILFASNTEIYKHFFLLWLSTQKYFKEKDEIQYQNMISYFTDRSVLCGISKHSQVYKIFAEFWNKYDFTPEKIASTLDILLESQPSSNFTPLFTILGKEKCRLILCKLNTEYYELAFFCSFLTYDEFSDPQIALLTIDILVRTINSRPDYYIMFGTTKIHPFIVFSNIAGQIISTKPSKKDDMDQLYKSLATIVPIDAHINYSKIVYNKYQPDLFKINFDYNNFLKDLLDMHKTMVDNERKSFNKIHDDFDQDIKNDKLRTSKLFTSFMRTISTDGGPWSSELCKCWKYMAKVDSTGRILFYSRNTHFTDHKNARNKKGDNDEEIEPIKSFVLSFKKEIRKSISVFQATSRKITGFYNGYLHILDDSICFDGVYSADSFGNTRLLEKKRPFFKLIQYSDITFIFRRYFLHEDCGIEVFTKNFKSYLFYFVNFDTRNNFLATVSTKIPKVTLPKDHLFSQLVSKFGGIPIQNCEAEELLWKSGLAKRWSSGRLSNYEYLYLLNVIGGRSFNNVSQYPIYPWIIADYKTNKFDISNPSFFRDLSKMIGALNQERYDTLRNDRDLIDDPTEKSLFRSNMSNPSSVCGFLVREEPFTTMHIKLQDGYFDKADRLFYSIESAWNSCNNSASDYRELLPQFYCNSRFLKNENKFSFGTRSTGVTIDDVELPNWASSPYDFVDKNLIALESSYTSQHLNEWIDLVFGVNQRIPESEFHCFSYHDCMIGLTNEEDIELRKNYCANFGSMPTKIFRVKSPKKNIQIPLKVFDYQSNTNSNGNTAPPPKILCLLNGCCLTEDGVFTKLSRKMHKVKFNYRFTDDMLYAVSTNPLTLFVCGKNSPVVTSFPFNHPNNPTRLMHSSSNLICMSATSDRLVVCGSDCFIYLWNSMTSELISTMQIHSYPIVDVSASTELAAFASIDRSHNIFVVSLTDKHVISPFNAKVSEDVKNHKICLTQNGRIIISNRSDSKENSILIFDICGSLINKLAYGCEVVAIRSAMLSSGNVFCIASLGSRRIECISDKTNGIERMPNEDSKKVNESFNPNFVSIRSKEKTIWYGTNSGLLSRIVLCNDV</sequence>
<dbReference type="InParanoid" id="A2DG76"/>
<evidence type="ECO:0000313" key="4">
    <source>
        <dbReference type="Proteomes" id="UP000001542"/>
    </source>
</evidence>
<evidence type="ECO:0000259" key="2">
    <source>
        <dbReference type="PROSITE" id="PS51783"/>
    </source>
</evidence>
<dbReference type="PANTHER" id="PTHR13743:SF112">
    <property type="entry name" value="BEACH DOMAIN-CONTAINING PROTEIN"/>
    <property type="match status" value="1"/>
</dbReference>
<dbReference type="OrthoDB" id="26681at2759"/>
<proteinExistence type="predicted"/>
<evidence type="ECO:0000313" key="3">
    <source>
        <dbReference type="EMBL" id="EAY20703.1"/>
    </source>
</evidence>
<dbReference type="Gene3D" id="2.30.29.30">
    <property type="entry name" value="Pleckstrin-homology domain (PH domain)/Phosphotyrosine-binding domain (PTB)"/>
    <property type="match status" value="1"/>
</dbReference>
<feature type="domain" description="BEACH-type PH" evidence="2">
    <location>
        <begin position="490"/>
        <end position="596"/>
    </location>
</feature>
<dbReference type="PROSITE" id="PS51783">
    <property type="entry name" value="PH_BEACH"/>
    <property type="match status" value="1"/>
</dbReference>
<dbReference type="Pfam" id="PF02138">
    <property type="entry name" value="Beach"/>
    <property type="match status" value="1"/>
</dbReference>
<dbReference type="AlphaFoldDB" id="A2DG76"/>
<dbReference type="InterPro" id="IPR000409">
    <property type="entry name" value="BEACH_dom"/>
</dbReference>
<dbReference type="Gene3D" id="1.10.1540.10">
    <property type="entry name" value="BEACH domain"/>
    <property type="match status" value="1"/>
</dbReference>
<dbReference type="InterPro" id="IPR023362">
    <property type="entry name" value="PH-BEACH_dom"/>
</dbReference>
<dbReference type="VEuPathDB" id="TrichDB:TVAGG3_0954100"/>
<dbReference type="Pfam" id="PF14844">
    <property type="entry name" value="PH_BEACH"/>
    <property type="match status" value="1"/>
</dbReference>
<dbReference type="PROSITE" id="PS50197">
    <property type="entry name" value="BEACH"/>
    <property type="match status" value="1"/>
</dbReference>
<reference evidence="3" key="1">
    <citation type="submission" date="2006-10" db="EMBL/GenBank/DDBJ databases">
        <authorList>
            <person name="Amadeo P."/>
            <person name="Zhao Q."/>
            <person name="Wortman J."/>
            <person name="Fraser-Liggett C."/>
            <person name="Carlton J."/>
        </authorList>
    </citation>
    <scope>NUCLEOTIDE SEQUENCE</scope>
    <source>
        <strain evidence="3">G3</strain>
    </source>
</reference>
<dbReference type="SUPFAM" id="SSF50978">
    <property type="entry name" value="WD40 repeat-like"/>
    <property type="match status" value="1"/>
</dbReference>
<gene>
    <name evidence="3" type="ORF">TVAG_163990</name>
</gene>
<dbReference type="STRING" id="5722.A2DG76"/>
<dbReference type="InterPro" id="IPR050865">
    <property type="entry name" value="BEACH_Domain"/>
</dbReference>
<dbReference type="SUPFAM" id="SSF81837">
    <property type="entry name" value="BEACH domain"/>
    <property type="match status" value="1"/>
</dbReference>
<dbReference type="InterPro" id="IPR015943">
    <property type="entry name" value="WD40/YVTN_repeat-like_dom_sf"/>
</dbReference>
<dbReference type="SMR" id="A2DG76"/>
<dbReference type="RefSeq" id="XP_001581689.1">
    <property type="nucleotide sequence ID" value="XM_001581639.1"/>
</dbReference>
<feature type="domain" description="BEACH" evidence="1">
    <location>
        <begin position="625"/>
        <end position="906"/>
    </location>
</feature>
<keyword evidence="4" id="KW-1185">Reference proteome</keyword>
<organism evidence="3 4">
    <name type="scientific">Trichomonas vaginalis (strain ATCC PRA-98 / G3)</name>
    <dbReference type="NCBI Taxonomy" id="412133"/>
    <lineage>
        <taxon>Eukaryota</taxon>
        <taxon>Metamonada</taxon>
        <taxon>Parabasalia</taxon>
        <taxon>Trichomonadida</taxon>
        <taxon>Trichomonadidae</taxon>
        <taxon>Trichomonas</taxon>
    </lineage>
</organism>
<protein>
    <submittedName>
        <fullName evidence="3">Beige/BEACH domain containing protein</fullName>
    </submittedName>
</protein>